<evidence type="ECO:0000313" key="4">
    <source>
        <dbReference type="Proteomes" id="UP000409147"/>
    </source>
</evidence>
<organism evidence="3 4">
    <name type="scientific">Blautia obeum</name>
    <dbReference type="NCBI Taxonomy" id="40520"/>
    <lineage>
        <taxon>Bacteria</taxon>
        <taxon>Bacillati</taxon>
        <taxon>Bacillota</taxon>
        <taxon>Clostridia</taxon>
        <taxon>Lachnospirales</taxon>
        <taxon>Lachnospiraceae</taxon>
        <taxon>Blautia</taxon>
    </lineage>
</organism>
<dbReference type="InterPro" id="IPR001387">
    <property type="entry name" value="Cro/C1-type_HTH"/>
</dbReference>
<name>A0A564TU39_9FIRM</name>
<dbReference type="InterPro" id="IPR010982">
    <property type="entry name" value="Lambda_DNA-bd_dom_sf"/>
</dbReference>
<dbReference type="CDD" id="cd00093">
    <property type="entry name" value="HTH_XRE"/>
    <property type="match status" value="1"/>
</dbReference>
<dbReference type="Proteomes" id="UP000409147">
    <property type="component" value="Unassembled WGS sequence"/>
</dbReference>
<dbReference type="PANTHER" id="PTHR46558">
    <property type="entry name" value="TRACRIPTIONAL REGULATORY PROTEIN-RELATED-RELATED"/>
    <property type="match status" value="1"/>
</dbReference>
<sequence length="48" mass="5577">MDTKKIGAFLKQCRKEKNLTQEQLAEKFGVSARTVSRWETGVSQTKRY</sequence>
<accession>A0A564TU39</accession>
<evidence type="ECO:0000256" key="1">
    <source>
        <dbReference type="ARBA" id="ARBA00023125"/>
    </source>
</evidence>
<dbReference type="Gene3D" id="1.10.260.40">
    <property type="entry name" value="lambda repressor-like DNA-binding domains"/>
    <property type="match status" value="1"/>
</dbReference>
<dbReference type="PANTHER" id="PTHR46558:SF11">
    <property type="entry name" value="HTH-TYPE TRANSCRIPTIONAL REGULATOR XRE"/>
    <property type="match status" value="1"/>
</dbReference>
<dbReference type="Pfam" id="PF01381">
    <property type="entry name" value="HTH_3"/>
    <property type="match status" value="1"/>
</dbReference>
<dbReference type="PROSITE" id="PS50943">
    <property type="entry name" value="HTH_CROC1"/>
    <property type="match status" value="1"/>
</dbReference>
<evidence type="ECO:0000259" key="2">
    <source>
        <dbReference type="PROSITE" id="PS50943"/>
    </source>
</evidence>
<dbReference type="SUPFAM" id="SSF47413">
    <property type="entry name" value="lambda repressor-like DNA-binding domains"/>
    <property type="match status" value="1"/>
</dbReference>
<protein>
    <submittedName>
        <fullName evidence="3">Transcriptional repressor DicA</fullName>
    </submittedName>
</protein>
<dbReference type="GO" id="GO:0003677">
    <property type="term" value="F:DNA binding"/>
    <property type="evidence" value="ECO:0007669"/>
    <property type="project" value="UniProtKB-KW"/>
</dbReference>
<dbReference type="EMBL" id="CABHNB010000030">
    <property type="protein sequence ID" value="VUX10733.1"/>
    <property type="molecule type" value="Genomic_DNA"/>
</dbReference>
<evidence type="ECO:0000313" key="3">
    <source>
        <dbReference type="EMBL" id="VUX10733.1"/>
    </source>
</evidence>
<dbReference type="AlphaFoldDB" id="A0A564TU39"/>
<reference evidence="3 4" key="1">
    <citation type="submission" date="2019-07" db="EMBL/GenBank/DDBJ databases">
        <authorList>
            <person name="Hibberd C M."/>
            <person name="Gehrig L. J."/>
            <person name="Chang H.-W."/>
            <person name="Venkatesh S."/>
        </authorList>
    </citation>
    <scope>NUCLEOTIDE SEQUENCE [LARGE SCALE GENOMIC DNA]</scope>
    <source>
        <strain evidence="3">Ruminococcus_obeum_SSTS_Bg7063</strain>
    </source>
</reference>
<proteinExistence type="predicted"/>
<keyword evidence="1" id="KW-0238">DNA-binding</keyword>
<feature type="domain" description="HTH cro/C1-type" evidence="2">
    <location>
        <begin position="10"/>
        <end position="41"/>
    </location>
</feature>
<gene>
    <name evidence="3" type="ORF">ROSSTS7063_02005</name>
</gene>
<keyword evidence="4" id="KW-1185">Reference proteome</keyword>